<dbReference type="InterPro" id="IPR025640">
    <property type="entry name" value="GYF_2"/>
</dbReference>
<dbReference type="PANTHER" id="PTHR34980">
    <property type="entry name" value="INNER MEMBRANE PROTEIN-RELATED-RELATED"/>
    <property type="match status" value="1"/>
</dbReference>
<keyword evidence="5" id="KW-1185">Reference proteome</keyword>
<feature type="transmembrane region" description="Helical" evidence="2">
    <location>
        <begin position="183"/>
        <end position="200"/>
    </location>
</feature>
<evidence type="ECO:0000313" key="5">
    <source>
        <dbReference type="Proteomes" id="UP000242224"/>
    </source>
</evidence>
<reference evidence="4 5" key="1">
    <citation type="submission" date="2016-11" db="EMBL/GenBank/DDBJ databases">
        <title>A multilocus sequence analysis scheme for characterization of bacteria in the genus Thioclava.</title>
        <authorList>
            <person name="Liu Y."/>
            <person name="Shao Z."/>
        </authorList>
    </citation>
    <scope>NUCLEOTIDE SEQUENCE [LARGE SCALE GENOMIC DNA]</scope>
    <source>
        <strain evidence="4 5">11.10-0-13</strain>
    </source>
</reference>
<evidence type="ECO:0000259" key="3">
    <source>
        <dbReference type="Pfam" id="PF14237"/>
    </source>
</evidence>
<dbReference type="Pfam" id="PF14237">
    <property type="entry name" value="GYF_2"/>
    <property type="match status" value="1"/>
</dbReference>
<feature type="transmembrane region" description="Helical" evidence="2">
    <location>
        <begin position="246"/>
        <end position="269"/>
    </location>
</feature>
<gene>
    <name evidence="4" type="ORF">BMG00_06950</name>
</gene>
<proteinExistence type="predicted"/>
<evidence type="ECO:0000256" key="2">
    <source>
        <dbReference type="SAM" id="Phobius"/>
    </source>
</evidence>
<evidence type="ECO:0000313" key="4">
    <source>
        <dbReference type="EMBL" id="OOY13501.1"/>
    </source>
</evidence>
<keyword evidence="2" id="KW-0472">Membrane</keyword>
<dbReference type="Pfam" id="PF05656">
    <property type="entry name" value="DUF805"/>
    <property type="match status" value="1"/>
</dbReference>
<evidence type="ECO:0000256" key="1">
    <source>
        <dbReference type="SAM" id="MobiDB-lite"/>
    </source>
</evidence>
<feature type="transmembrane region" description="Helical" evidence="2">
    <location>
        <begin position="212"/>
        <end position="234"/>
    </location>
</feature>
<keyword evidence="2" id="KW-0812">Transmembrane</keyword>
<sequence length="282" mass="30489">MVQDWYYADGQAPTGPHTGEQIEDMIRAGRIKPETLVWQEGMAGWEPAAAHFFTAPPEGGDVPETDPSQSFSHSGVDHGGATNYAARVAQRHQTEGKLSTNDPRAYADASIETERAKRGIGPDGLYVDAPSRGPIEAVKVCFRKYATFKGRASRSEYWWFILFVAIASVIGEIAEGAMGSDGAAINGVIAIATFMPSLSAQVRRIHDINRSGWWVGCYWLLSSVGGAYMGHIAWQSGAMETASGGTAMMALLSLWGIAVLAYSLTLLIFTVRRGTYGRNDYG</sequence>
<dbReference type="Proteomes" id="UP000242224">
    <property type="component" value="Unassembled WGS sequence"/>
</dbReference>
<dbReference type="PANTHER" id="PTHR34980:SF2">
    <property type="entry name" value="INNER MEMBRANE PROTEIN YHAH-RELATED"/>
    <property type="match status" value="1"/>
</dbReference>
<dbReference type="EMBL" id="MPZS01000001">
    <property type="protein sequence ID" value="OOY13501.1"/>
    <property type="molecule type" value="Genomic_DNA"/>
</dbReference>
<name>A0ABX3MQK0_9RHOB</name>
<dbReference type="InterPro" id="IPR008523">
    <property type="entry name" value="DUF805"/>
</dbReference>
<keyword evidence="2" id="KW-1133">Transmembrane helix</keyword>
<organism evidence="4 5">
    <name type="scientific">Thioclava marina</name>
    <dbReference type="NCBI Taxonomy" id="1915077"/>
    <lineage>
        <taxon>Bacteria</taxon>
        <taxon>Pseudomonadati</taxon>
        <taxon>Pseudomonadota</taxon>
        <taxon>Alphaproteobacteria</taxon>
        <taxon>Rhodobacterales</taxon>
        <taxon>Paracoccaceae</taxon>
        <taxon>Thioclava</taxon>
    </lineage>
</organism>
<feature type="region of interest" description="Disordered" evidence="1">
    <location>
        <begin position="56"/>
        <end position="77"/>
    </location>
</feature>
<protein>
    <recommendedName>
        <fullName evidence="3">GYF domain-containing protein</fullName>
    </recommendedName>
</protein>
<comment type="caution">
    <text evidence="4">The sequence shown here is derived from an EMBL/GenBank/DDBJ whole genome shotgun (WGS) entry which is preliminary data.</text>
</comment>
<feature type="domain" description="GYF" evidence="3">
    <location>
        <begin position="5"/>
        <end position="49"/>
    </location>
</feature>
<accession>A0ABX3MQK0</accession>
<dbReference type="RefSeq" id="WP_078525773.1">
    <property type="nucleotide sequence ID" value="NZ_MPZS01000001.1"/>
</dbReference>
<feature type="transmembrane region" description="Helical" evidence="2">
    <location>
        <begin position="157"/>
        <end position="177"/>
    </location>
</feature>